<feature type="compositionally biased region" description="Low complexity" evidence="2">
    <location>
        <begin position="68"/>
        <end position="84"/>
    </location>
</feature>
<dbReference type="VEuPathDB" id="ToxoDB:BESB_072770"/>
<feature type="compositionally biased region" description="Basic and acidic residues" evidence="2">
    <location>
        <begin position="993"/>
        <end position="1003"/>
    </location>
</feature>
<dbReference type="STRING" id="94643.A0A2A9M811"/>
<feature type="region of interest" description="Disordered" evidence="2">
    <location>
        <begin position="535"/>
        <end position="719"/>
    </location>
</feature>
<feature type="compositionally biased region" description="Pro residues" evidence="2">
    <location>
        <begin position="768"/>
        <end position="778"/>
    </location>
</feature>
<feature type="region of interest" description="Disordered" evidence="2">
    <location>
        <begin position="884"/>
        <end position="1003"/>
    </location>
</feature>
<feature type="coiled-coil region" evidence="1">
    <location>
        <begin position="1466"/>
        <end position="1493"/>
    </location>
</feature>
<keyword evidence="1" id="KW-0175">Coiled coil</keyword>
<feature type="compositionally biased region" description="Basic and acidic residues" evidence="2">
    <location>
        <begin position="1411"/>
        <end position="1438"/>
    </location>
</feature>
<feature type="region of interest" description="Disordered" evidence="2">
    <location>
        <begin position="2191"/>
        <end position="2230"/>
    </location>
</feature>
<feature type="compositionally biased region" description="Gly residues" evidence="2">
    <location>
        <begin position="2406"/>
        <end position="2417"/>
    </location>
</feature>
<feature type="compositionally biased region" description="Basic and acidic residues" evidence="2">
    <location>
        <begin position="1367"/>
        <end position="1379"/>
    </location>
</feature>
<feature type="compositionally biased region" description="Low complexity" evidence="2">
    <location>
        <begin position="779"/>
        <end position="797"/>
    </location>
</feature>
<organism evidence="3 4">
    <name type="scientific">Besnoitia besnoiti</name>
    <name type="common">Apicomplexan protozoan</name>
    <dbReference type="NCBI Taxonomy" id="94643"/>
    <lineage>
        <taxon>Eukaryota</taxon>
        <taxon>Sar</taxon>
        <taxon>Alveolata</taxon>
        <taxon>Apicomplexa</taxon>
        <taxon>Conoidasida</taxon>
        <taxon>Coccidia</taxon>
        <taxon>Eucoccidiorida</taxon>
        <taxon>Eimeriorina</taxon>
        <taxon>Sarcocystidae</taxon>
        <taxon>Besnoitia</taxon>
    </lineage>
</organism>
<feature type="region of interest" description="Disordered" evidence="2">
    <location>
        <begin position="2373"/>
        <end position="2425"/>
    </location>
</feature>
<feature type="compositionally biased region" description="Basic and acidic residues" evidence="2">
    <location>
        <begin position="581"/>
        <end position="591"/>
    </location>
</feature>
<feature type="compositionally biased region" description="Polar residues" evidence="2">
    <location>
        <begin position="169"/>
        <end position="182"/>
    </location>
</feature>
<feature type="compositionally biased region" description="Basic and acidic residues" evidence="2">
    <location>
        <begin position="627"/>
        <end position="639"/>
    </location>
</feature>
<proteinExistence type="predicted"/>
<feature type="region of interest" description="Disordered" evidence="2">
    <location>
        <begin position="1065"/>
        <end position="1185"/>
    </location>
</feature>
<evidence type="ECO:0000313" key="4">
    <source>
        <dbReference type="Proteomes" id="UP000224006"/>
    </source>
</evidence>
<feature type="compositionally biased region" description="Basic and acidic residues" evidence="2">
    <location>
        <begin position="1273"/>
        <end position="1293"/>
    </location>
</feature>
<feature type="region of interest" description="Disordered" evidence="2">
    <location>
        <begin position="1977"/>
        <end position="2003"/>
    </location>
</feature>
<feature type="compositionally biased region" description="Low complexity" evidence="2">
    <location>
        <begin position="2784"/>
        <end position="2808"/>
    </location>
</feature>
<feature type="region of interest" description="Disordered" evidence="2">
    <location>
        <begin position="1248"/>
        <end position="1464"/>
    </location>
</feature>
<feature type="compositionally biased region" description="Basic and acidic residues" evidence="2">
    <location>
        <begin position="656"/>
        <end position="666"/>
    </location>
</feature>
<feature type="region of interest" description="Disordered" evidence="2">
    <location>
        <begin position="2770"/>
        <end position="2820"/>
    </location>
</feature>
<dbReference type="EMBL" id="NWUJ01000007">
    <property type="protein sequence ID" value="PFH34125.1"/>
    <property type="molecule type" value="Genomic_DNA"/>
</dbReference>
<feature type="compositionally biased region" description="Basic and acidic residues" evidence="2">
    <location>
        <begin position="1981"/>
        <end position="1997"/>
    </location>
</feature>
<feature type="compositionally biased region" description="Low complexity" evidence="2">
    <location>
        <begin position="1663"/>
        <end position="1685"/>
    </location>
</feature>
<feature type="compositionally biased region" description="Basic and acidic residues" evidence="2">
    <location>
        <begin position="1125"/>
        <end position="1146"/>
    </location>
</feature>
<feature type="compositionally biased region" description="Basic and acidic residues" evidence="2">
    <location>
        <begin position="1319"/>
        <end position="1332"/>
    </location>
</feature>
<feature type="region of interest" description="Disordered" evidence="2">
    <location>
        <begin position="738"/>
        <end position="797"/>
    </location>
</feature>
<feature type="region of interest" description="Disordered" evidence="2">
    <location>
        <begin position="1497"/>
        <end position="1580"/>
    </location>
</feature>
<feature type="region of interest" description="Disordered" evidence="2">
    <location>
        <begin position="2613"/>
        <end position="2743"/>
    </location>
</feature>
<feature type="compositionally biased region" description="Low complexity" evidence="2">
    <location>
        <begin position="1507"/>
        <end position="1526"/>
    </location>
</feature>
<feature type="region of interest" description="Disordered" evidence="2">
    <location>
        <begin position="1814"/>
        <end position="1861"/>
    </location>
</feature>
<reference evidence="3 4" key="1">
    <citation type="submission" date="2017-09" db="EMBL/GenBank/DDBJ databases">
        <title>Genome sequencing of Besnoitia besnoiti strain Bb-Ger1.</title>
        <authorList>
            <person name="Schares G."/>
            <person name="Venepally P."/>
            <person name="Lorenzi H.A."/>
        </authorList>
    </citation>
    <scope>NUCLEOTIDE SEQUENCE [LARGE SCALE GENOMIC DNA]</scope>
    <source>
        <strain evidence="3 4">Bb-Ger1</strain>
    </source>
</reference>
<feature type="region of interest" description="Disordered" evidence="2">
    <location>
        <begin position="340"/>
        <end position="519"/>
    </location>
</feature>
<feature type="region of interest" description="Disordered" evidence="2">
    <location>
        <begin position="1628"/>
        <end position="1685"/>
    </location>
</feature>
<feature type="compositionally biased region" description="Low complexity" evidence="2">
    <location>
        <begin position="1835"/>
        <end position="1847"/>
    </location>
</feature>
<comment type="caution">
    <text evidence="3">The sequence shown here is derived from an EMBL/GenBank/DDBJ whole genome shotgun (WGS) entry which is preliminary data.</text>
</comment>
<evidence type="ECO:0000256" key="1">
    <source>
        <dbReference type="SAM" id="Coils"/>
    </source>
</evidence>
<dbReference type="RefSeq" id="XP_029218134.1">
    <property type="nucleotide sequence ID" value="XM_029365650.1"/>
</dbReference>
<feature type="compositionally biased region" description="Basic and acidic residues" evidence="2">
    <location>
        <begin position="369"/>
        <end position="378"/>
    </location>
</feature>
<dbReference type="OrthoDB" id="354827at2759"/>
<feature type="compositionally biased region" description="Basic and acidic residues" evidence="2">
    <location>
        <begin position="2887"/>
        <end position="2919"/>
    </location>
</feature>
<feature type="compositionally biased region" description="Gly residues" evidence="2">
    <location>
        <begin position="2621"/>
        <end position="2631"/>
    </location>
</feature>
<feature type="region of interest" description="Disordered" evidence="2">
    <location>
        <begin position="2832"/>
        <end position="3028"/>
    </location>
</feature>
<feature type="compositionally biased region" description="Basic and acidic residues" evidence="2">
    <location>
        <begin position="410"/>
        <end position="420"/>
    </location>
</feature>
<feature type="compositionally biased region" description="Basic and acidic residues" evidence="2">
    <location>
        <begin position="455"/>
        <end position="467"/>
    </location>
</feature>
<feature type="compositionally biased region" description="Basic and acidic residues" evidence="2">
    <location>
        <begin position="3066"/>
        <end position="3083"/>
    </location>
</feature>
<evidence type="ECO:0000313" key="3">
    <source>
        <dbReference type="EMBL" id="PFH34125.1"/>
    </source>
</evidence>
<protein>
    <submittedName>
        <fullName evidence="3">Uncharacterized protein</fullName>
    </submittedName>
</protein>
<feature type="region of interest" description="Disordered" evidence="2">
    <location>
        <begin position="263"/>
        <end position="291"/>
    </location>
</feature>
<evidence type="ECO:0000256" key="2">
    <source>
        <dbReference type="SAM" id="MobiDB-lite"/>
    </source>
</evidence>
<gene>
    <name evidence="3" type="ORF">BESB_072770</name>
</gene>
<feature type="region of interest" description="Disordered" evidence="2">
    <location>
        <begin position="1"/>
        <end position="199"/>
    </location>
</feature>
<keyword evidence="4" id="KW-1185">Reference proteome</keyword>
<feature type="compositionally biased region" description="Basic and acidic residues" evidence="2">
    <location>
        <begin position="555"/>
        <end position="566"/>
    </location>
</feature>
<feature type="compositionally biased region" description="Low complexity" evidence="2">
    <location>
        <begin position="753"/>
        <end position="767"/>
    </location>
</feature>
<feature type="region of interest" description="Disordered" evidence="2">
    <location>
        <begin position="3052"/>
        <end position="3099"/>
    </location>
</feature>
<feature type="compositionally biased region" description="Basic and acidic residues" evidence="2">
    <location>
        <begin position="479"/>
        <end position="498"/>
    </location>
</feature>
<feature type="compositionally biased region" description="Basic and acidic residues" evidence="2">
    <location>
        <begin position="505"/>
        <end position="519"/>
    </location>
</feature>
<name>A0A2A9M811_BESBE</name>
<dbReference type="Proteomes" id="UP000224006">
    <property type="component" value="Unassembled WGS sequence"/>
</dbReference>
<feature type="compositionally biased region" description="Low complexity" evidence="2">
    <location>
        <begin position="1632"/>
        <end position="1649"/>
    </location>
</feature>
<feature type="compositionally biased region" description="Basic and acidic residues" evidence="2">
    <location>
        <begin position="393"/>
        <end position="402"/>
    </location>
</feature>
<feature type="compositionally biased region" description="Low complexity" evidence="2">
    <location>
        <begin position="211"/>
        <end position="229"/>
    </location>
</feature>
<sequence length="3157" mass="327220">MPQPSPLICALKSDSEFSEATPKTKMEPRRRKRKGGGRASWGAAPPHALPSAESHLKRGIGAASMAGRSQPTPASSARSSSFSPVCLESHGRAISPRQSSSRRCPRSTSAHASSLRPSSPASPATGGSQPRPVGRRGAGASARNEAASHPPFTSSAPAAPRCAATRRPFSQTRGSSGETAGRSSAAPLPRAPVLFSPPPVSASLASFSAPFRASAAPAPSSPRTRLPSPDADQRAPAGAERKPRGGARLGLLKAVAAGAARAHRAKLRTARCDAESPPVGASGDASPQAPPATELYVPLAASDGVSGLSVSCSSPCALPQAASPLASSGPSSALPAFCAAASSGEAEARANDPSELSGDGQGETGTLGQREEQPESLRKRASAAWPPGAVETRSPEEAERARRSASAQRELCDGSGADHHATRRRKRMASSRGDAEDAGNQAAREIAGECGPASEEARLADTEKQEVQRQTAADAGAPEEGRKTAEARQGRHTRDTREGGGAYRTRAEDFESEPRSCDSERCAVGGILNASVSAASGIRAEPGDREEAAGASPATERRGWGEEAKRHGARLAPGLEATAADTRETEARPGDEDASLDTQRRQREAVPASKAESARGGCSAEGANTQRRADSGHAEDMRCVDSPAQIESVLPDTEEEGPRMRIEAERPSASAAQTLPSGSPRFPANHPLSSSPSAVSPLPAHHSSLRPSSSDSSPFASDSAPSPLYLLPFSSFCATTANAAPARRSSVHPRPSPASHPSVAAVSLSSAPPRPLLPPAFPPAGASSLPASASPVRSPAWPLTSCPAARAAPCLRSRPASPPSSPCGDQPLPFSAWLASHHAKALFGGDDSASCFSPAPPRQSGKAAAPPVAVAAFESPPPAPDCGWTWAVRPRATSNPPAPHVTQSPCAAAAQLSPTCRQSDRATGESLQAATAAEAKGEQAAPRAPGTEESADGGDTLNGRVTEEAAGEEGTSGLTGGGETTWEGAGAADRDEEGLMKEYTQSEKAECETALANRNEAAHEENCCRVEEEECGEGLGLRADEEFEREGESAECLAQGKAVNELRGLLTGRSNRGDAGARQPSRALSGDCEGEREKGRQQEQNGHGGEVEPPKSSESAAPTDAEVCDADKTVNTRDLHRATQKRDARAGARVVIRQLPHPCRPAPVGSPRGCPTTGESEACQDPRTRDEAVAVTREARAVEECGPCKAIKVPLHASGCASAGASASSSCVVLSRSRAAPAWAAETGLCAEEGAETEARPEARQAQAYRGAPEGGSAEKDSREGEAADATQSRESEPASQACPVDSALSSQTPEEDAGGGERGPDEIDSRDRESGAECAGRLSAPVEAPSQAAERACLLAATDTQEGGDSEARREASTRTREVSATGEARGEAEDVLARTSRSAHSAKHPLAVEQEKCTGGEPREVVGDGEGCAREEREAAWSKPSDLGTRRDSALVPGGEEEAWRGEKTALVRELASLKEQNAALERDVARLRFELAARGASREIPEDTGPAETVPAPAETAPALAEADGVSQPRPPATRSGPSRLSDLQRDDAAASGDACGLPRGAAETQRAAVRRETLPEGVTARCLSLGPAESRAIAGASKCTCDVGIQTETSTPVVPAAQEVAGGVLPRPSASSPASSPASATAGRPCPRPRPPGPPPRGQKPSGPRALRAGLSASAASTPRVPARASLAADATPAALKAWGCCVDRKRLPSLATLAGRAAVGRDQEAARKRGGGNPILSGEAPPGCGADARGDSAVALPGEFTGHVAQAHDGAESVFWLARAGPLVTHLACLEALGRRGLSIVGDRSEARAGGAAYSDAERRRRRQDREQEASPSAPAAALCLAGPRSRSTEASGRFGANAEGASLELSRARNSGGNGFKRLPQKDAVVQDFLHALGPSIFAASGSPPPAVVAAAKQLRSLLRPSLPAGGKKQNTVDHACPQLAGSGLGPALAGSLRGAGPVGGVGLPDLAGAQTQAEARRGAADAKDGERTEAEEGADTPEDIIAQRKCSLSPALKKTIGIFLSAIRRAATDKSRFLEAFQEQLLSCSLKSAHIDLILDVIPDLGIEGSEKQALWREGEKALASSLEGVAAKLRRLGLAASLPLALPLSDEEKLVHIVFSFESLRRRVELLQFLSEKHLHPLLASYSARIRVKLEALQLLRAKAPALRLLFANLLATVDILNREEEANNPPEGEEAPHSCELDVADAGGGRENRGKKRLRGEEYPQQEADVMTRPAWFRWSVTLRKVEEGEKGSASLWVSPARTAAHDEQKTDQKIQSRGVFAADRRVSPLLRSLAAHSGRIFDAGELLLLKRAAEQPVENLLADVSGLVAALRGLAWAVRLLRKKKHPSEPADKVDFRAGADTADTQLPAARFEGQPTHTLTETGGETANTAQPQPSAAAGPGGSLGPGGGARSPEPALGSTPVPAWCVVHIAQKLETCLERQSLSWPEAPRPADAFLPHLEATLSALVTSHVEPLLSLSLELAYRYTLTALWMGDPDPFLPLAAPAKHPSSTASSASPSESAPALPLLLGEARAALCAALLPPLQASAASSAQSGTRQNLFALLLQFFETYHKAEESVACELLRHAQPEPPAGAPPLPLWRRRKRQESELTNGQGETGGRGCGGWKRGDPAGGEETPRRRMPTRFASPPKASGEGGEENGAAATQESTKPRSEETKALPGVSSSRDGDKPLLSASTPWSAAAKRLRSPAASPLALPQFSLSRPLPPHPMASAASGPLSFGVSSPLVKRIKVSSLGARTTPLFALRRSGAGRGKETRDSALAPPSPASGVAAEAVSSSAVGTSPLHERPLHGGRLRVGSLFPSAAAHAALSSAAATHGKKASDAEGRDSGTGGGDAEGAPCALEPGRGRAAESEAAGQLSDGARERGESERGAESAGEKEGDKDERSKDQERRGRVLAGAAEGFAGSHGENASSGAPAPPEAQKKADEYSAGLDGSAQRPEETHSRAMQSAAARRNKREGGDSEEAEEEASAPLRLPGRCAEKGGTQVESPLRVSPLAEPTHVLPPWADSIAELTMRRRRKEALEPRARFDLSKADTPSELLRREGSSQDVAQRRDNDENCDNGQSLVHAERQTPRVVLYPASPCAPSFGAGGKADDACRLRSPSFGLGATERVAAGRSPREIHEGSGQGWA</sequence>
<feature type="compositionally biased region" description="Low complexity" evidence="2">
    <location>
        <begin position="95"/>
        <end position="124"/>
    </location>
</feature>
<feature type="region of interest" description="Disordered" evidence="2">
    <location>
        <begin position="211"/>
        <end position="249"/>
    </location>
</feature>
<feature type="compositionally biased region" description="Pro residues" evidence="2">
    <location>
        <begin position="1650"/>
        <end position="1662"/>
    </location>
</feature>
<accession>A0A2A9M811</accession>
<feature type="compositionally biased region" description="Basic and acidic residues" evidence="2">
    <location>
        <begin position="1821"/>
        <end position="1834"/>
    </location>
</feature>
<feature type="compositionally biased region" description="Low complexity" evidence="2">
    <location>
        <begin position="156"/>
        <end position="168"/>
    </location>
</feature>
<feature type="region of interest" description="Disordered" evidence="2">
    <location>
        <begin position="3135"/>
        <end position="3157"/>
    </location>
</feature>
<dbReference type="KEGG" id="bbes:BESB_072770"/>
<feature type="compositionally biased region" description="Polar residues" evidence="2">
    <location>
        <begin position="2382"/>
        <end position="2396"/>
    </location>
</feature>
<feature type="compositionally biased region" description="Low complexity" evidence="2">
    <location>
        <begin position="686"/>
        <end position="719"/>
    </location>
</feature>
<dbReference type="GeneID" id="40312203"/>
<feature type="compositionally biased region" description="Low complexity" evidence="2">
    <location>
        <begin position="929"/>
        <end position="944"/>
    </location>
</feature>